<keyword evidence="2" id="KW-0378">Hydrolase</keyword>
<comment type="pathway">
    <text evidence="2">Nitrogen metabolism; (S)-allantoin degradation; (S)-ureidoglycolate from allantoate (aminidohydrolase route): step 1/1.</text>
</comment>
<dbReference type="EC" id="3.5.3.4" evidence="2"/>
<reference evidence="4" key="1">
    <citation type="submission" date="2022-06" db="EMBL/GenBank/DDBJ databases">
        <title>Genomic Encyclopedia of Archaeal and Bacterial Type Strains, Phase II (KMG-II): from individual species to whole genera.</title>
        <authorList>
            <person name="Goeker M."/>
        </authorList>
    </citation>
    <scope>NUCLEOTIDE SEQUENCE</scope>
    <source>
        <strain evidence="4">DSM 43935</strain>
    </source>
</reference>
<dbReference type="Gene3D" id="2.60.120.260">
    <property type="entry name" value="Galactose-binding domain-like"/>
    <property type="match status" value="2"/>
</dbReference>
<keyword evidence="2" id="KW-0659">Purine metabolism</keyword>
<evidence type="ECO:0000259" key="3">
    <source>
        <dbReference type="Pfam" id="PF03561"/>
    </source>
</evidence>
<name>A0AAE3KGD8_9PSEU</name>
<dbReference type="NCBIfam" id="TIGR02961">
    <property type="entry name" value="allantoicase"/>
    <property type="match status" value="1"/>
</dbReference>
<evidence type="ECO:0000256" key="2">
    <source>
        <dbReference type="HAMAP-Rule" id="MF_00813"/>
    </source>
</evidence>
<dbReference type="InterPro" id="IPR005164">
    <property type="entry name" value="Allantoicase"/>
</dbReference>
<dbReference type="AlphaFoldDB" id="A0AAE3KGD8"/>
<gene>
    <name evidence="2" type="primary">alc</name>
    <name evidence="4" type="ORF">LX83_002228</name>
</gene>
<keyword evidence="5" id="KW-1185">Reference proteome</keyword>
<evidence type="ECO:0000313" key="5">
    <source>
        <dbReference type="Proteomes" id="UP001206128"/>
    </source>
</evidence>
<dbReference type="GO" id="GO:0006144">
    <property type="term" value="P:purine nucleobase metabolic process"/>
    <property type="evidence" value="ECO:0007669"/>
    <property type="project" value="UniProtKB-KW"/>
</dbReference>
<comment type="caution">
    <text evidence="4">The sequence shown here is derived from an EMBL/GenBank/DDBJ whole genome shotgun (WGS) entry which is preliminary data.</text>
</comment>
<sequence>MTGSTEHADPPAWTGLPDLASRAVGGSAVWASDELFADRENLIVPAEPEHRPHTFGHRGQVYDGWETRRRRGPGQDHAVVRLGLPGRVRGVVVDTAFFTGNHPPFVSVAGCGVEGYPSPEELAEADWEPVVPKSPTVGDHRNHYPATSDRRYTHLRLTIYPDGGVARLRVFGEPIADPRDLLLPGPVDLAALETGGRVTACSDMFYSSPTNLLAPGPARVMGEGWETARRRDGGNDWVSVRLAAPGVPRLAELDTSHFIGNAPGWAALRGCAAPVGADAAAEEEWFDLLPRTRLQPDTRHRFRLAGDRPVTQVRLDIHPDGGMARLRLFGDLTRAGQAELVRRWFNHLPAAQATAVLAAGCGVPAGRAADLVAARPLGDRADLPAELAPLLGRALDRNPPGRNPG</sequence>
<protein>
    <recommendedName>
        <fullName evidence="2">Probable allantoicase</fullName>
        <ecNumber evidence="2">3.5.3.4</ecNumber>
    </recommendedName>
    <alternativeName>
        <fullName evidence="2">Allantoate amidinohydrolase</fullName>
    </alternativeName>
</protein>
<comment type="catalytic activity">
    <reaction evidence="2">
        <text>allantoate + H2O = (S)-ureidoglycolate + urea</text>
        <dbReference type="Rhea" id="RHEA:11016"/>
        <dbReference type="ChEBI" id="CHEBI:15377"/>
        <dbReference type="ChEBI" id="CHEBI:16199"/>
        <dbReference type="ChEBI" id="CHEBI:17536"/>
        <dbReference type="ChEBI" id="CHEBI:57296"/>
        <dbReference type="EC" id="3.5.3.4"/>
    </reaction>
</comment>
<evidence type="ECO:0000313" key="4">
    <source>
        <dbReference type="EMBL" id="MCP2165379.1"/>
    </source>
</evidence>
<dbReference type="GO" id="GO:0004037">
    <property type="term" value="F:allantoicase activity"/>
    <property type="evidence" value="ECO:0007669"/>
    <property type="project" value="UniProtKB-UniRule"/>
</dbReference>
<dbReference type="EMBL" id="JAMTCK010000004">
    <property type="protein sequence ID" value="MCP2165379.1"/>
    <property type="molecule type" value="Genomic_DNA"/>
</dbReference>
<dbReference type="PANTHER" id="PTHR12045:SF3">
    <property type="entry name" value="INACTIVE ALLANTOICASE-RELATED"/>
    <property type="match status" value="1"/>
</dbReference>
<evidence type="ECO:0000256" key="1">
    <source>
        <dbReference type="ARBA" id="ARBA00009242"/>
    </source>
</evidence>
<feature type="domain" description="Allantoicase" evidence="3">
    <location>
        <begin position="25"/>
        <end position="174"/>
    </location>
</feature>
<comment type="similarity">
    <text evidence="1 2">Belongs to the allantoicase family.</text>
</comment>
<organism evidence="4 5">
    <name type="scientific">Goodfellowiella coeruleoviolacea</name>
    <dbReference type="NCBI Taxonomy" id="334858"/>
    <lineage>
        <taxon>Bacteria</taxon>
        <taxon>Bacillati</taxon>
        <taxon>Actinomycetota</taxon>
        <taxon>Actinomycetes</taxon>
        <taxon>Pseudonocardiales</taxon>
        <taxon>Pseudonocardiaceae</taxon>
        <taxon>Goodfellowiella</taxon>
    </lineage>
</organism>
<dbReference type="Pfam" id="PF03561">
    <property type="entry name" value="Allantoicase"/>
    <property type="match status" value="2"/>
</dbReference>
<dbReference type="GO" id="GO:0000256">
    <property type="term" value="P:allantoin catabolic process"/>
    <property type="evidence" value="ECO:0007669"/>
    <property type="project" value="UniProtKB-UniRule"/>
</dbReference>
<dbReference type="InterPro" id="IPR015908">
    <property type="entry name" value="Allantoicase_dom"/>
</dbReference>
<proteinExistence type="inferred from homology"/>
<dbReference type="SUPFAM" id="SSF49785">
    <property type="entry name" value="Galactose-binding domain-like"/>
    <property type="match status" value="2"/>
</dbReference>
<dbReference type="PANTHER" id="PTHR12045">
    <property type="entry name" value="ALLANTOICASE"/>
    <property type="match status" value="1"/>
</dbReference>
<dbReference type="Proteomes" id="UP001206128">
    <property type="component" value="Unassembled WGS sequence"/>
</dbReference>
<accession>A0AAE3KGD8</accession>
<feature type="domain" description="Allantoicase" evidence="3">
    <location>
        <begin position="195"/>
        <end position="331"/>
    </location>
</feature>
<dbReference type="HAMAP" id="MF_00813">
    <property type="entry name" value="Allantoicase"/>
    <property type="match status" value="1"/>
</dbReference>
<dbReference type="InterPro" id="IPR008979">
    <property type="entry name" value="Galactose-bd-like_sf"/>
</dbReference>